<evidence type="ECO:0000313" key="7">
    <source>
        <dbReference type="Proteomes" id="UP001146793"/>
    </source>
</evidence>
<dbReference type="EMBL" id="JANTQA010000023">
    <property type="protein sequence ID" value="KAJ3443506.1"/>
    <property type="molecule type" value="Genomic_DNA"/>
</dbReference>
<dbReference type="GO" id="GO:0061665">
    <property type="term" value="F:SUMO ligase activity"/>
    <property type="evidence" value="ECO:0007669"/>
    <property type="project" value="TreeGrafter"/>
</dbReference>
<proteinExistence type="predicted"/>
<dbReference type="Gene3D" id="3.30.40.10">
    <property type="entry name" value="Zinc/RING finger domain, C3HC4 (zinc finger)"/>
    <property type="match status" value="1"/>
</dbReference>
<dbReference type="Proteomes" id="UP001146793">
    <property type="component" value="Unassembled WGS sequence"/>
</dbReference>
<evidence type="ECO:0000256" key="3">
    <source>
        <dbReference type="ARBA" id="ARBA00022833"/>
    </source>
</evidence>
<evidence type="ECO:0000259" key="5">
    <source>
        <dbReference type="PROSITE" id="PS51044"/>
    </source>
</evidence>
<keyword evidence="3" id="KW-0862">Zinc</keyword>
<dbReference type="GO" id="GO:0016925">
    <property type="term" value="P:protein sumoylation"/>
    <property type="evidence" value="ECO:0007669"/>
    <property type="project" value="TreeGrafter"/>
</dbReference>
<comment type="caution">
    <text evidence="6">The sequence shown here is derived from an EMBL/GenBank/DDBJ whole genome shotgun (WGS) entry which is preliminary data.</text>
</comment>
<organism evidence="6 7">
    <name type="scientific">Anaeramoeba flamelloides</name>
    <dbReference type="NCBI Taxonomy" id="1746091"/>
    <lineage>
        <taxon>Eukaryota</taxon>
        <taxon>Metamonada</taxon>
        <taxon>Anaeramoebidae</taxon>
        <taxon>Anaeramoeba</taxon>
    </lineage>
</organism>
<dbReference type="AlphaFoldDB" id="A0AAV7ZNC2"/>
<accession>A0AAV7ZNC2</accession>
<dbReference type="PANTHER" id="PTHR10782">
    <property type="entry name" value="ZINC FINGER MIZ DOMAIN-CONTAINING PROTEIN"/>
    <property type="match status" value="1"/>
</dbReference>
<keyword evidence="1" id="KW-0479">Metal-binding</keyword>
<dbReference type="PANTHER" id="PTHR10782:SF4">
    <property type="entry name" value="TONALLI, ISOFORM E"/>
    <property type="match status" value="1"/>
</dbReference>
<protein>
    <submittedName>
        <fullName evidence="6">Zinc finger miz domain-containing protein</fullName>
    </submittedName>
</protein>
<evidence type="ECO:0000256" key="4">
    <source>
        <dbReference type="PROSITE-ProRule" id="PRU00452"/>
    </source>
</evidence>
<evidence type="ECO:0000256" key="1">
    <source>
        <dbReference type="ARBA" id="ARBA00022723"/>
    </source>
</evidence>
<keyword evidence="2 4" id="KW-0863">Zinc-finger</keyword>
<dbReference type="GO" id="GO:0000785">
    <property type="term" value="C:chromatin"/>
    <property type="evidence" value="ECO:0007669"/>
    <property type="project" value="TreeGrafter"/>
</dbReference>
<gene>
    <name evidence="6" type="ORF">M0812_09349</name>
</gene>
<sequence length="432" mass="51203">MNKTDLSLEEKFEQVLDYKIEKLKNNEKRKLYIHLKDYYHASKKVSYQAITKILFGDSLFLRPQYPPMIGPGIVSDQKSLQFVVPKKRVSEIRKESSLLQSKFMLRFLTNGSDHKEEDECTKDKVNFFLNFTINDQKFHRPINKPFTIDLKLFNRENNLIHFDFNQKNCQVVIAFQHLCKIELKTIVNAIVQRKTLPEEQTKKLLQKFLINSFQNKSFKKKQSNLIKIQKRFQIVSVKCPLSNTMIKIPARSNNCIHLQSFDLGNFLFNAEKTKNWCCPICKKQAKLECLIIDGYLKKIYETKGLNIESKIQIFNDGKYKLFTPTITSKRISRRQSLDYCDQNQLNFQNLKINDIKTNDEKNVRKRDILKIYGSKKEDLSKNNILQIQQQNKKKKFSRVYNHDQRKIESTIMALRTFSNWKSFQPKKITIKK</sequence>
<dbReference type="CDD" id="cd16650">
    <property type="entry name" value="SP-RING_PIAS-like"/>
    <property type="match status" value="1"/>
</dbReference>
<dbReference type="GO" id="GO:0008270">
    <property type="term" value="F:zinc ion binding"/>
    <property type="evidence" value="ECO:0007669"/>
    <property type="project" value="UniProtKB-KW"/>
</dbReference>
<dbReference type="InterPro" id="IPR013083">
    <property type="entry name" value="Znf_RING/FYVE/PHD"/>
</dbReference>
<reference evidence="6" key="1">
    <citation type="submission" date="2022-08" db="EMBL/GenBank/DDBJ databases">
        <title>Novel sulphate-reducing endosymbionts in the free-living metamonad Anaeramoeba.</title>
        <authorList>
            <person name="Jerlstrom-Hultqvist J."/>
            <person name="Cepicka I."/>
            <person name="Gallot-Lavallee L."/>
            <person name="Salas-Leiva D."/>
            <person name="Curtis B.A."/>
            <person name="Zahonova K."/>
            <person name="Pipaliya S."/>
            <person name="Dacks J."/>
            <person name="Roger A.J."/>
        </authorList>
    </citation>
    <scope>NUCLEOTIDE SEQUENCE</scope>
    <source>
        <strain evidence="6">Busselton2</strain>
    </source>
</reference>
<dbReference type="Pfam" id="PF02891">
    <property type="entry name" value="zf-MIZ"/>
    <property type="match status" value="1"/>
</dbReference>
<feature type="domain" description="SP-RING-type" evidence="5">
    <location>
        <begin position="223"/>
        <end position="305"/>
    </location>
</feature>
<name>A0AAV7ZNC2_9EUKA</name>
<dbReference type="InterPro" id="IPR004181">
    <property type="entry name" value="Znf_MIZ"/>
</dbReference>
<evidence type="ECO:0000256" key="2">
    <source>
        <dbReference type="ARBA" id="ARBA00022771"/>
    </source>
</evidence>
<evidence type="ECO:0000313" key="6">
    <source>
        <dbReference type="EMBL" id="KAJ3443506.1"/>
    </source>
</evidence>
<dbReference type="PROSITE" id="PS51044">
    <property type="entry name" value="ZF_SP_RING"/>
    <property type="match status" value="1"/>
</dbReference>